<name>A0A0M3TBM4_9ACTN</name>
<feature type="site" description="Interaction with DNA substrate" evidence="7">
    <location>
        <position position="264"/>
    </location>
</feature>
<dbReference type="RefSeq" id="WP_053961824.1">
    <property type="nucleotide sequence ID" value="NZ_CAJPTR010000022.1"/>
</dbReference>
<dbReference type="PANTHER" id="PTHR43250:SF2">
    <property type="entry name" value="EXODEOXYRIBONUCLEASE III"/>
    <property type="match status" value="1"/>
</dbReference>
<evidence type="ECO:0000256" key="3">
    <source>
        <dbReference type="ARBA" id="ARBA00022801"/>
    </source>
</evidence>
<dbReference type="InterPro" id="IPR004808">
    <property type="entry name" value="AP_endonuc_1"/>
</dbReference>
<feature type="site" description="Important for catalytic activity" evidence="7">
    <location>
        <position position="234"/>
    </location>
</feature>
<reference evidence="9" key="2">
    <citation type="journal article" date="2016" name="Int. J. Syst. Evol. Microbiol.">
        <title>Lawsonella clevelandensis gen. nov., sp. nov., a new member of the suborder Corynebacterineae isolated from human abscesses.</title>
        <authorList>
            <person name="Bell M.E."/>
            <person name="Bernard K.A."/>
            <person name="Harrington S.M."/>
            <person name="Patel N.B."/>
            <person name="Tucker T.A."/>
            <person name="Metcalfe M.G."/>
            <person name="McQuiston J.R."/>
        </authorList>
    </citation>
    <scope>NUCLEOTIDE SEQUENCE</scope>
    <source>
        <strain evidence="9">X1698</strain>
    </source>
</reference>
<dbReference type="GO" id="GO:0006281">
    <property type="term" value="P:DNA repair"/>
    <property type="evidence" value="ECO:0007669"/>
    <property type="project" value="InterPro"/>
</dbReference>
<dbReference type="GO" id="GO:0046872">
    <property type="term" value="F:metal ion binding"/>
    <property type="evidence" value="ECO:0007669"/>
    <property type="project" value="UniProtKB-KW"/>
</dbReference>
<protein>
    <submittedName>
        <fullName evidence="10">Exodeoxyribonuclease III</fullName>
    </submittedName>
</protein>
<dbReference type="NCBIfam" id="TIGR00195">
    <property type="entry name" value="exoDNase_III"/>
    <property type="match status" value="1"/>
</dbReference>
<feature type="domain" description="Endonuclease/exonuclease/phosphatase" evidence="8">
    <location>
        <begin position="4"/>
        <end position="264"/>
    </location>
</feature>
<evidence type="ECO:0000256" key="2">
    <source>
        <dbReference type="ARBA" id="ARBA00022723"/>
    </source>
</evidence>
<dbReference type="PANTHER" id="PTHR43250">
    <property type="entry name" value="EXODEOXYRIBONUCLEASE III"/>
    <property type="match status" value="1"/>
</dbReference>
<evidence type="ECO:0000313" key="11">
    <source>
        <dbReference type="Proteomes" id="UP000068137"/>
    </source>
</evidence>
<dbReference type="InterPro" id="IPR037493">
    <property type="entry name" value="ExoIII-like"/>
</dbReference>
<feature type="binding site" evidence="6">
    <location>
        <position position="7"/>
    </location>
    <ligand>
        <name>Mg(2+)</name>
        <dbReference type="ChEBI" id="CHEBI:18420"/>
        <label>1</label>
    </ligand>
</feature>
<proteinExistence type="inferred from homology"/>
<dbReference type="Gene3D" id="3.60.10.10">
    <property type="entry name" value="Endonuclease/exonuclease/phosphatase"/>
    <property type="match status" value="1"/>
</dbReference>
<dbReference type="PATRIC" id="fig|1528099.3.peg.672"/>
<evidence type="ECO:0000256" key="5">
    <source>
        <dbReference type="PIRSR" id="PIRSR604808-1"/>
    </source>
</evidence>
<feature type="binding site" evidence="6">
    <location>
        <position position="165"/>
    </location>
    <ligand>
        <name>Mg(2+)</name>
        <dbReference type="ChEBI" id="CHEBI:18420"/>
        <label>1</label>
    </ligand>
</feature>
<dbReference type="GeneID" id="84894654"/>
<dbReference type="InterPro" id="IPR005135">
    <property type="entry name" value="Endo/exonuclease/phosphatase"/>
</dbReference>
<gene>
    <name evidence="10" type="primary">xthA</name>
    <name evidence="9" type="ORF">AL705_03475</name>
    <name evidence="10" type="ORF">LC603019_00681</name>
</gene>
<comment type="similarity">
    <text evidence="1">Belongs to the DNA repair enzymes AP/ExoA family.</text>
</comment>
<comment type="cofactor">
    <cofactor evidence="6">
        <name>Mg(2+)</name>
        <dbReference type="ChEBI" id="CHEBI:18420"/>
    </cofactor>
    <cofactor evidence="6">
        <name>Mn(2+)</name>
        <dbReference type="ChEBI" id="CHEBI:29035"/>
    </cofactor>
    <text evidence="6">Probably binds two magnesium or manganese ions per subunit.</text>
</comment>
<feature type="active site" description="Proton donor/acceptor" evidence="5">
    <location>
        <position position="163"/>
    </location>
</feature>
<reference evidence="10 12" key="3">
    <citation type="submission" date="2019-04" db="EMBL/GenBank/DDBJ databases">
        <authorList>
            <person name="Seth-Smith MB H."/>
            <person name="Seth-Smith H."/>
        </authorList>
    </citation>
    <scope>NUCLEOTIDE SEQUENCE [LARGE SCALE GENOMIC DNA]</scope>
    <source>
        <strain evidence="10">USB-603019</strain>
    </source>
</reference>
<evidence type="ECO:0000259" key="8">
    <source>
        <dbReference type="Pfam" id="PF03372"/>
    </source>
</evidence>
<dbReference type="InterPro" id="IPR036691">
    <property type="entry name" value="Endo/exonu/phosph_ase_sf"/>
</dbReference>
<sequence>MRLATWNVNSIRARVDRVTDWLLANDVDALCIQETKCKDEQFPFERFEEMGYEVAHVGYNQWNGVAIVSRIGIEDVEEHFPGQPGFAKDPEAEQVMEARAVSAVVGALEPSGPTTLWSLYIPNGRELTDRHYTYKLEWLRKLRDAAAGWLAEDPEVQMMLAGDWNVAPLDTDVWDPEFFVGKTHLSAPEREAFAALGETGFREITREFLPEPHTYTYWDYTRLSFPKDYGMRIDFAYLSPALADRVTGVSIDREERKGQGASDHVPVLLEVTD</sequence>
<dbReference type="KEGG" id="cbq:AL705_03475"/>
<feature type="binding site" evidence="6">
    <location>
        <position position="163"/>
    </location>
    <ligand>
        <name>Mg(2+)</name>
        <dbReference type="ChEBI" id="CHEBI:18420"/>
        <label>1</label>
    </ligand>
</feature>
<dbReference type="Pfam" id="PF03372">
    <property type="entry name" value="Exo_endo_phos"/>
    <property type="match status" value="1"/>
</dbReference>
<dbReference type="CDD" id="cd09086">
    <property type="entry name" value="ExoIII-like_AP-endo"/>
    <property type="match status" value="1"/>
</dbReference>
<keyword evidence="6" id="KW-0464">Manganese</keyword>
<dbReference type="GO" id="GO:0008311">
    <property type="term" value="F:double-stranded DNA 3'-5' DNA exonuclease activity"/>
    <property type="evidence" value="ECO:0007669"/>
    <property type="project" value="InterPro"/>
</dbReference>
<feature type="binding site" evidence="6">
    <location>
        <position position="264"/>
    </location>
    <ligand>
        <name>Mg(2+)</name>
        <dbReference type="ChEBI" id="CHEBI:18420"/>
        <label>1</label>
    </ligand>
</feature>
<feature type="binding site" evidence="6">
    <location>
        <position position="263"/>
    </location>
    <ligand>
        <name>Mg(2+)</name>
        <dbReference type="ChEBI" id="CHEBI:18420"/>
        <label>1</label>
    </ligand>
</feature>
<evidence type="ECO:0000256" key="1">
    <source>
        <dbReference type="ARBA" id="ARBA00007092"/>
    </source>
</evidence>
<evidence type="ECO:0000256" key="6">
    <source>
        <dbReference type="PIRSR" id="PIRSR604808-2"/>
    </source>
</evidence>
<evidence type="ECO:0000313" key="9">
    <source>
        <dbReference type="EMBL" id="ALE18874.1"/>
    </source>
</evidence>
<dbReference type="Proteomes" id="UP000068137">
    <property type="component" value="Chromosome"/>
</dbReference>
<dbReference type="SUPFAM" id="SSF56219">
    <property type="entry name" value="DNase I-like"/>
    <property type="match status" value="1"/>
</dbReference>
<keyword evidence="2 6" id="KW-0479">Metal-binding</keyword>
<evidence type="ECO:0000313" key="12">
    <source>
        <dbReference type="Proteomes" id="UP000324288"/>
    </source>
</evidence>
<keyword evidence="4 6" id="KW-0460">Magnesium</keyword>
<dbReference type="STRING" id="1528099.AL705_03475"/>
<keyword evidence="12" id="KW-1185">Reference proteome</keyword>
<dbReference type="PROSITE" id="PS51435">
    <property type="entry name" value="AP_NUCLEASE_F1_4"/>
    <property type="match status" value="1"/>
</dbReference>
<feature type="active site" evidence="5">
    <location>
        <position position="120"/>
    </location>
</feature>
<dbReference type="OrthoDB" id="9803914at2"/>
<feature type="binding site" evidence="6">
    <location>
        <position position="34"/>
    </location>
    <ligand>
        <name>Mg(2+)</name>
        <dbReference type="ChEBI" id="CHEBI:18420"/>
        <label>1</label>
    </ligand>
</feature>
<dbReference type="EMBL" id="CP012390">
    <property type="protein sequence ID" value="ALE18874.1"/>
    <property type="molecule type" value="Genomic_DNA"/>
</dbReference>
<feature type="site" description="Transition state stabilizer" evidence="7">
    <location>
        <position position="165"/>
    </location>
</feature>
<organism evidence="9 11">
    <name type="scientific">Lawsonella clevelandensis</name>
    <dbReference type="NCBI Taxonomy" id="1528099"/>
    <lineage>
        <taxon>Bacteria</taxon>
        <taxon>Bacillati</taxon>
        <taxon>Actinomycetota</taxon>
        <taxon>Actinomycetes</taxon>
        <taxon>Mycobacteriales</taxon>
        <taxon>Lawsonellaceae</taxon>
        <taxon>Lawsonella</taxon>
    </lineage>
</organism>
<dbReference type="NCBIfam" id="TIGR00633">
    <property type="entry name" value="xth"/>
    <property type="match status" value="1"/>
</dbReference>
<dbReference type="Proteomes" id="UP000324288">
    <property type="component" value="Chromosome"/>
</dbReference>
<evidence type="ECO:0000256" key="4">
    <source>
        <dbReference type="ARBA" id="ARBA00022842"/>
    </source>
</evidence>
<dbReference type="AlphaFoldDB" id="A0A0M3TBM4"/>
<evidence type="ECO:0000313" key="10">
    <source>
        <dbReference type="EMBL" id="VHO00352.1"/>
    </source>
</evidence>
<keyword evidence="3" id="KW-0378">Hydrolase</keyword>
<accession>A0A0M3TBM4</accession>
<evidence type="ECO:0000256" key="7">
    <source>
        <dbReference type="PIRSR" id="PIRSR604808-3"/>
    </source>
</evidence>
<dbReference type="EMBL" id="LR584267">
    <property type="protein sequence ID" value="VHO00352.1"/>
    <property type="molecule type" value="Genomic_DNA"/>
</dbReference>
<reference evidence="9 11" key="1">
    <citation type="journal article" date="2015" name="Genome Announc.">
        <title>Complete Genome Sequences for Two Strains of a Novel Fastidious, Partially Acid-Fast, Gram-Positive Corynebacterineae Bacterium, Derived from Human Clinical Samples.</title>
        <authorList>
            <person name="Nicholson A.C."/>
            <person name="Bell M."/>
            <person name="Humrighouse B.W."/>
            <person name="McQuiston J.R."/>
        </authorList>
    </citation>
    <scope>NUCLEOTIDE SEQUENCE [LARGE SCALE GENOMIC DNA]</scope>
    <source>
        <strain evidence="9 11">X1698</strain>
    </source>
</reference>
<feature type="active site" description="Proton acceptor" evidence="5">
    <location>
        <position position="264"/>
    </location>
</feature>